<dbReference type="InterPro" id="IPR000276">
    <property type="entry name" value="GPCR_Rhodpsn"/>
</dbReference>
<reference evidence="8 9" key="1">
    <citation type="submission" date="2024-05" db="EMBL/GenBank/DDBJ databases">
        <authorList>
            <person name="Wallberg A."/>
        </authorList>
    </citation>
    <scope>NUCLEOTIDE SEQUENCE [LARGE SCALE GENOMIC DNA]</scope>
</reference>
<feature type="transmembrane region" description="Helical" evidence="6">
    <location>
        <begin position="72"/>
        <end position="92"/>
    </location>
</feature>
<comment type="caution">
    <text evidence="8">The sequence shown here is derived from an EMBL/GenBank/DDBJ whole genome shotgun (WGS) entry which is preliminary data.</text>
</comment>
<dbReference type="PANTHER" id="PTHR47760">
    <property type="entry name" value="G-PROTEIN COUPLED RECEPTOR B0563.6-LIKE PROTEIN-RELATED"/>
    <property type="match status" value="1"/>
</dbReference>
<dbReference type="InterPro" id="IPR017452">
    <property type="entry name" value="GPCR_Rhodpsn_7TM"/>
</dbReference>
<dbReference type="Gene3D" id="1.20.1070.10">
    <property type="entry name" value="Rhodopsin 7-helix transmembrane proteins"/>
    <property type="match status" value="1"/>
</dbReference>
<dbReference type="GO" id="GO:0016020">
    <property type="term" value="C:membrane"/>
    <property type="evidence" value="ECO:0007669"/>
    <property type="project" value="UniProtKB-SubCell"/>
</dbReference>
<dbReference type="AlphaFoldDB" id="A0AAV2R5Q0"/>
<accession>A0AAV2R5Q0</accession>
<keyword evidence="3 6" id="KW-0812">Transmembrane</keyword>
<name>A0AAV2R5Q0_MEGNR</name>
<evidence type="ECO:0000256" key="2">
    <source>
        <dbReference type="ARBA" id="ARBA00010663"/>
    </source>
</evidence>
<organism evidence="8 9">
    <name type="scientific">Meganyctiphanes norvegica</name>
    <name type="common">Northern krill</name>
    <name type="synonym">Thysanopoda norvegica</name>
    <dbReference type="NCBI Taxonomy" id="48144"/>
    <lineage>
        <taxon>Eukaryota</taxon>
        <taxon>Metazoa</taxon>
        <taxon>Ecdysozoa</taxon>
        <taxon>Arthropoda</taxon>
        <taxon>Crustacea</taxon>
        <taxon>Multicrustacea</taxon>
        <taxon>Malacostraca</taxon>
        <taxon>Eumalacostraca</taxon>
        <taxon>Eucarida</taxon>
        <taxon>Euphausiacea</taxon>
        <taxon>Euphausiidae</taxon>
        <taxon>Meganyctiphanes</taxon>
    </lineage>
</organism>
<protein>
    <recommendedName>
        <fullName evidence="7">G-protein coupled receptors family 1 profile domain-containing protein</fullName>
    </recommendedName>
</protein>
<dbReference type="PANTHER" id="PTHR47760:SF1">
    <property type="entry name" value="G-PROTEIN COUPLED RECEPTORS FAMILY 1 PROFILE DOMAIN-CONTAINING PROTEIN"/>
    <property type="match status" value="1"/>
</dbReference>
<evidence type="ECO:0000256" key="3">
    <source>
        <dbReference type="ARBA" id="ARBA00022692"/>
    </source>
</evidence>
<gene>
    <name evidence="8" type="ORF">MNOR_LOCUS20251</name>
</gene>
<feature type="non-terminal residue" evidence="8">
    <location>
        <position position="140"/>
    </location>
</feature>
<dbReference type="GO" id="GO:0004930">
    <property type="term" value="F:G protein-coupled receptor activity"/>
    <property type="evidence" value="ECO:0007669"/>
    <property type="project" value="InterPro"/>
</dbReference>
<evidence type="ECO:0000256" key="4">
    <source>
        <dbReference type="ARBA" id="ARBA00022989"/>
    </source>
</evidence>
<dbReference type="PROSITE" id="PS50262">
    <property type="entry name" value="G_PROTEIN_RECEP_F1_2"/>
    <property type="match status" value="1"/>
</dbReference>
<comment type="similarity">
    <text evidence="2">Belongs to the G-protein coupled receptor 1 family.</text>
</comment>
<sequence length="140" mass="16494">MRKMDITPHNSISRDNISFGFEQHIPAEVAEVLHVRYHIVLPIFIIVAYFTNGFCILVAVRPNLKAYSFNIYVLMMSITDLLTFSARLPFIFDQEYCVYESYAFSLFIRHFGIILVNCFRTFSTYILVCMAYDRFIAVWF</sequence>
<dbReference type="Proteomes" id="UP001497623">
    <property type="component" value="Unassembled WGS sequence"/>
</dbReference>
<evidence type="ECO:0000256" key="5">
    <source>
        <dbReference type="ARBA" id="ARBA00023136"/>
    </source>
</evidence>
<comment type="subcellular location">
    <subcellularLocation>
        <location evidence="1">Membrane</location>
    </subcellularLocation>
</comment>
<feature type="transmembrane region" description="Helical" evidence="6">
    <location>
        <begin position="39"/>
        <end position="60"/>
    </location>
</feature>
<evidence type="ECO:0000313" key="9">
    <source>
        <dbReference type="Proteomes" id="UP001497623"/>
    </source>
</evidence>
<dbReference type="SUPFAM" id="SSF81321">
    <property type="entry name" value="Family A G protein-coupled receptor-like"/>
    <property type="match status" value="1"/>
</dbReference>
<keyword evidence="9" id="KW-1185">Reference proteome</keyword>
<dbReference type="EMBL" id="CAXKWB010015523">
    <property type="protein sequence ID" value="CAL4114034.1"/>
    <property type="molecule type" value="Genomic_DNA"/>
</dbReference>
<dbReference type="PROSITE" id="PS00237">
    <property type="entry name" value="G_PROTEIN_RECEP_F1_1"/>
    <property type="match status" value="1"/>
</dbReference>
<evidence type="ECO:0000256" key="6">
    <source>
        <dbReference type="SAM" id="Phobius"/>
    </source>
</evidence>
<keyword evidence="4 6" id="KW-1133">Transmembrane helix</keyword>
<feature type="domain" description="G-protein coupled receptors family 1 profile" evidence="7">
    <location>
        <begin position="51"/>
        <end position="140"/>
    </location>
</feature>
<evidence type="ECO:0000259" key="7">
    <source>
        <dbReference type="PROSITE" id="PS50262"/>
    </source>
</evidence>
<feature type="transmembrane region" description="Helical" evidence="6">
    <location>
        <begin position="112"/>
        <end position="132"/>
    </location>
</feature>
<evidence type="ECO:0000256" key="1">
    <source>
        <dbReference type="ARBA" id="ARBA00004370"/>
    </source>
</evidence>
<keyword evidence="5 6" id="KW-0472">Membrane</keyword>
<evidence type="ECO:0000313" key="8">
    <source>
        <dbReference type="EMBL" id="CAL4114034.1"/>
    </source>
</evidence>
<proteinExistence type="inferred from homology"/>
<dbReference type="InterPro" id="IPR053093">
    <property type="entry name" value="GPCR-like"/>
</dbReference>